<accession>A0ACC7P409</accession>
<comment type="caution">
    <text evidence="1">The sequence shown here is derived from an EMBL/GenBank/DDBJ whole genome shotgun (WGS) entry which is preliminary data.</text>
</comment>
<sequence>MLQELSIRNLAVIESVRLAFHNGFHVLTGETGAGKSIIIDALGLIAGGRGLSDLVRFGQDKAEIEALFDVPADHPVWEVLEGVGLTPAADEHLIIRRELSVHGKGVSRINGQLVNLSVLREAGERLINIHGQHEHQSLLKAEEHIRWLDLFGGHEIEKTRSAYSAAYGEYMRIQKELAALREAEKKALQMQDLYRFQVEEIADAQLKSGEDECLAEEKSKLGNAEKLYQNVNDSYEALNAGGKALDQVRRAVLKLQDIVQFDAVGLGPVLEQMQSAFYQLEDAAFQLRDYREGVESNPIRLNEIEDRLSLIASFRRKYGENVEEILRYLEKVRQELAVLDHKEERQQELERKLARQEKECVRLALKLSGQRSSAGVRLSEAIVAELKELHMERTVFQVQMGRVEDPKGVQADGTTVRLARNGIDQVEFLIAPNPGEPLRGLGKIASGGELSRMMLAMKSIFAKVDRIPVLVFDEVDTGVSGRAAQAIAERMARLSSDCQVFSITHLPQVACMADAHYYISKAVEDGRTYTRVKDLDTADRAEELARMLGGVEITETTLSHALEMLAMAETQKRAFNPEFKQILA</sequence>
<evidence type="ECO:0000313" key="2">
    <source>
        <dbReference type="Proteomes" id="UP001631969"/>
    </source>
</evidence>
<proteinExistence type="predicted"/>
<protein>
    <submittedName>
        <fullName evidence="1">DNA repair protein RecN</fullName>
    </submittedName>
</protein>
<name>A0ACC7P409_9BACL</name>
<gene>
    <name evidence="1" type="primary">recN</name>
    <name evidence="1" type="ORF">ACI1P1_18680</name>
</gene>
<dbReference type="Proteomes" id="UP001631969">
    <property type="component" value="Unassembled WGS sequence"/>
</dbReference>
<organism evidence="1 2">
    <name type="scientific">Paenibacillus mesotrionivorans</name>
    <dbReference type="NCBI Taxonomy" id="3160968"/>
    <lineage>
        <taxon>Bacteria</taxon>
        <taxon>Bacillati</taxon>
        <taxon>Bacillota</taxon>
        <taxon>Bacilli</taxon>
        <taxon>Bacillales</taxon>
        <taxon>Paenibacillaceae</taxon>
        <taxon>Paenibacillus</taxon>
    </lineage>
</organism>
<evidence type="ECO:0000313" key="1">
    <source>
        <dbReference type="EMBL" id="MFM9330329.1"/>
    </source>
</evidence>
<dbReference type="EMBL" id="JBJURJ010000012">
    <property type="protein sequence ID" value="MFM9330329.1"/>
    <property type="molecule type" value="Genomic_DNA"/>
</dbReference>
<reference evidence="1" key="1">
    <citation type="submission" date="2024-12" db="EMBL/GenBank/DDBJ databases">
        <authorList>
            <person name="Wu N."/>
        </authorList>
    </citation>
    <scope>NUCLEOTIDE SEQUENCE</scope>
    <source>
        <strain evidence="1">P15</strain>
    </source>
</reference>
<keyword evidence="2" id="KW-1185">Reference proteome</keyword>